<dbReference type="GO" id="GO:0005524">
    <property type="term" value="F:ATP binding"/>
    <property type="evidence" value="ECO:0007669"/>
    <property type="project" value="UniProtKB-UniRule"/>
</dbReference>
<dbReference type="InterPro" id="IPR005337">
    <property type="entry name" value="RapZ-like"/>
</dbReference>
<dbReference type="PANTHER" id="PTHR30448">
    <property type="entry name" value="RNASE ADAPTER PROTEIN RAPZ"/>
    <property type="match status" value="1"/>
</dbReference>
<dbReference type="GO" id="GO:0005525">
    <property type="term" value="F:GTP binding"/>
    <property type="evidence" value="ECO:0007669"/>
    <property type="project" value="UniProtKB-UniRule"/>
</dbReference>
<evidence type="ECO:0000313" key="8">
    <source>
        <dbReference type="Proteomes" id="UP001138661"/>
    </source>
</evidence>
<keyword evidence="8" id="KW-1185">Reference proteome</keyword>
<dbReference type="PIRSF" id="PIRSF005052">
    <property type="entry name" value="P-loopkin"/>
    <property type="match status" value="1"/>
</dbReference>
<dbReference type="AlphaFoldDB" id="A0A9X1FT47"/>
<evidence type="ECO:0000256" key="3">
    <source>
        <dbReference type="ARBA" id="ARBA00023134"/>
    </source>
</evidence>
<dbReference type="HAMAP" id="MF_00636">
    <property type="entry name" value="RapZ_like"/>
    <property type="match status" value="1"/>
</dbReference>
<keyword evidence="1 4" id="KW-0547">Nucleotide-binding</keyword>
<dbReference type="Proteomes" id="UP001138661">
    <property type="component" value="Unassembled WGS sequence"/>
</dbReference>
<keyword evidence="3 4" id="KW-0342">GTP-binding</keyword>
<dbReference type="InterPro" id="IPR053930">
    <property type="entry name" value="RapZ-like_N"/>
</dbReference>
<dbReference type="RefSeq" id="WP_219499893.1">
    <property type="nucleotide sequence ID" value="NZ_JAHXDN010000001.1"/>
</dbReference>
<sequence>MTEQEPTARRVVFVTGPSGAGRSSALNVLEDAGFETVDNLPLRLLPDLLEGQSHNRPLALGIDPRNRDFSTMNVIDLLGQLTGVAGLVPELLYLDCSTDVLLRRYSETRRRHPLAPEDRLADGITRELEMLGPLRARADVLIDTSDLNVHQLRSEVEQWFAPGGQRRLTVSVQSFSYKRGLPRSVDMVFDCRFLANPFWIPELRALNGTDAAVESYVQDDPRFSEFADKVLDLSLLLLPAYRDEGKSYLSIAFGCTGGQHRSVVMAQRHALRLADNGWQVSIRHRELDLRKKEEA</sequence>
<evidence type="ECO:0000313" key="7">
    <source>
        <dbReference type="EMBL" id="MBW4707304.1"/>
    </source>
</evidence>
<name>A0A9X1FT47_9RHOB</name>
<evidence type="ECO:0000256" key="1">
    <source>
        <dbReference type="ARBA" id="ARBA00022741"/>
    </source>
</evidence>
<feature type="domain" description="RapZ C-terminal" evidence="6">
    <location>
        <begin position="169"/>
        <end position="287"/>
    </location>
</feature>
<feature type="domain" description="RapZ-like N-terminal" evidence="5">
    <location>
        <begin position="11"/>
        <end position="161"/>
    </location>
</feature>
<dbReference type="Pfam" id="PF22740">
    <property type="entry name" value="PapZ_C"/>
    <property type="match status" value="1"/>
</dbReference>
<reference evidence="7" key="1">
    <citation type="submission" date="2021-07" db="EMBL/GenBank/DDBJ databases">
        <title>Roseobacter insulae sp. nov., isolated from a tidal flat.</title>
        <authorList>
            <person name="Park S."/>
            <person name="Yoon J.-H."/>
        </authorList>
    </citation>
    <scope>NUCLEOTIDE SEQUENCE</scope>
    <source>
        <strain evidence="7">YSTF-M11</strain>
    </source>
</reference>
<evidence type="ECO:0000259" key="5">
    <source>
        <dbReference type="Pfam" id="PF03668"/>
    </source>
</evidence>
<dbReference type="NCBIfam" id="NF003828">
    <property type="entry name" value="PRK05416.1"/>
    <property type="match status" value="1"/>
</dbReference>
<dbReference type="InterPro" id="IPR053931">
    <property type="entry name" value="RapZ_C"/>
</dbReference>
<dbReference type="PANTHER" id="PTHR30448:SF0">
    <property type="entry name" value="RNASE ADAPTER PROTEIN RAPZ"/>
    <property type="match status" value="1"/>
</dbReference>
<evidence type="ECO:0000256" key="4">
    <source>
        <dbReference type="HAMAP-Rule" id="MF_00636"/>
    </source>
</evidence>
<proteinExistence type="inferred from homology"/>
<feature type="binding site" evidence="4">
    <location>
        <begin position="16"/>
        <end position="23"/>
    </location>
    <ligand>
        <name>ATP</name>
        <dbReference type="ChEBI" id="CHEBI:30616"/>
    </ligand>
</feature>
<feature type="binding site" evidence="4">
    <location>
        <begin position="63"/>
        <end position="66"/>
    </location>
    <ligand>
        <name>GTP</name>
        <dbReference type="ChEBI" id="CHEBI:37565"/>
    </ligand>
</feature>
<dbReference type="Pfam" id="PF03668">
    <property type="entry name" value="RapZ-like_N"/>
    <property type="match status" value="1"/>
</dbReference>
<protein>
    <submittedName>
        <fullName evidence="7">RNase adapter RapZ</fullName>
    </submittedName>
</protein>
<gene>
    <name evidence="7" type="primary">rapZ</name>
    <name evidence="7" type="ORF">KX928_05840</name>
</gene>
<dbReference type="EMBL" id="JAHXDN010000001">
    <property type="protein sequence ID" value="MBW4707304.1"/>
    <property type="molecule type" value="Genomic_DNA"/>
</dbReference>
<organism evidence="7 8">
    <name type="scientific">Roseobacter insulae</name>
    <dbReference type="NCBI Taxonomy" id="2859783"/>
    <lineage>
        <taxon>Bacteria</taxon>
        <taxon>Pseudomonadati</taxon>
        <taxon>Pseudomonadota</taxon>
        <taxon>Alphaproteobacteria</taxon>
        <taxon>Rhodobacterales</taxon>
        <taxon>Roseobacteraceae</taxon>
        <taxon>Roseobacter</taxon>
    </lineage>
</organism>
<accession>A0A9X1FT47</accession>
<keyword evidence="2 4" id="KW-0067">ATP-binding</keyword>
<evidence type="ECO:0000256" key="2">
    <source>
        <dbReference type="ARBA" id="ARBA00022840"/>
    </source>
</evidence>
<evidence type="ECO:0000259" key="6">
    <source>
        <dbReference type="Pfam" id="PF22740"/>
    </source>
</evidence>
<comment type="caution">
    <text evidence="7">The sequence shown here is derived from an EMBL/GenBank/DDBJ whole genome shotgun (WGS) entry which is preliminary data.</text>
</comment>